<dbReference type="PATRIC" id="fig|442562.3.peg.3408"/>
<dbReference type="Proteomes" id="UP000019666">
    <property type="component" value="Unassembled WGS sequence"/>
</dbReference>
<evidence type="ECO:0000256" key="3">
    <source>
        <dbReference type="ARBA" id="ARBA00022741"/>
    </source>
</evidence>
<name>A0A017HKS2_9RHOB</name>
<evidence type="ECO:0000256" key="2">
    <source>
        <dbReference type="ARBA" id="ARBA00022723"/>
    </source>
</evidence>
<proteinExistence type="predicted"/>
<evidence type="ECO:0000313" key="7">
    <source>
        <dbReference type="Proteomes" id="UP000019666"/>
    </source>
</evidence>
<keyword evidence="3" id="KW-0547">Nucleotide-binding</keyword>
<evidence type="ECO:0000256" key="4">
    <source>
        <dbReference type="ARBA" id="ARBA00022755"/>
    </source>
</evidence>
<dbReference type="GO" id="GO:0000166">
    <property type="term" value="F:nucleotide binding"/>
    <property type="evidence" value="ECO:0007669"/>
    <property type="project" value="UniProtKB-KW"/>
</dbReference>
<gene>
    <name evidence="6" type="ORF">Rumeso_03463</name>
</gene>
<dbReference type="Gene3D" id="1.10.300.10">
    <property type="entry name" value="Adenylosuccinate Synthetase, subunit A, domain 2"/>
    <property type="match status" value="1"/>
</dbReference>
<dbReference type="Gene3D" id="3.40.440.10">
    <property type="entry name" value="Adenylosuccinate Synthetase, subunit A, domain 1"/>
    <property type="match status" value="1"/>
</dbReference>
<dbReference type="Pfam" id="PF00709">
    <property type="entry name" value="Adenylsucc_synt"/>
    <property type="match status" value="1"/>
</dbReference>
<evidence type="ECO:0000256" key="1">
    <source>
        <dbReference type="ARBA" id="ARBA00022598"/>
    </source>
</evidence>
<dbReference type="InterPro" id="IPR042110">
    <property type="entry name" value="Adenylosuccinate_synth_dom2"/>
</dbReference>
<keyword evidence="7" id="KW-1185">Reference proteome</keyword>
<keyword evidence="4" id="KW-0658">Purine biosynthesis</keyword>
<dbReference type="InterPro" id="IPR042109">
    <property type="entry name" value="Adenylosuccinate_synth_dom1"/>
</dbReference>
<keyword evidence="2" id="KW-0479">Metal-binding</keyword>
<dbReference type="GO" id="GO:0046872">
    <property type="term" value="F:metal ion binding"/>
    <property type="evidence" value="ECO:0007669"/>
    <property type="project" value="UniProtKB-KW"/>
</dbReference>
<protein>
    <submittedName>
        <fullName evidence="6">Adenylosuccinate synthetase</fullName>
        <ecNumber evidence="6">6.3.4.4</ecNumber>
    </submittedName>
</protein>
<organism evidence="6 7">
    <name type="scientific">Rubellimicrobium mesophilum DSM 19309</name>
    <dbReference type="NCBI Taxonomy" id="442562"/>
    <lineage>
        <taxon>Bacteria</taxon>
        <taxon>Pseudomonadati</taxon>
        <taxon>Pseudomonadota</taxon>
        <taxon>Alphaproteobacteria</taxon>
        <taxon>Rhodobacterales</taxon>
        <taxon>Roseobacteraceae</taxon>
        <taxon>Rubellimicrobium</taxon>
    </lineage>
</organism>
<dbReference type="SUPFAM" id="SSF52540">
    <property type="entry name" value="P-loop containing nucleoside triphosphate hydrolases"/>
    <property type="match status" value="1"/>
</dbReference>
<dbReference type="HOGENOM" id="CLU_699972_0_0_5"/>
<dbReference type="EMBL" id="AOSK01000097">
    <property type="protein sequence ID" value="EYD74951.1"/>
    <property type="molecule type" value="Genomic_DNA"/>
</dbReference>
<evidence type="ECO:0000256" key="5">
    <source>
        <dbReference type="ARBA" id="ARBA00022842"/>
    </source>
</evidence>
<keyword evidence="5" id="KW-0460">Magnesium</keyword>
<dbReference type="InterPro" id="IPR001114">
    <property type="entry name" value="Adenylosuccinate_synthetase"/>
</dbReference>
<dbReference type="GO" id="GO:0006164">
    <property type="term" value="P:purine nucleotide biosynthetic process"/>
    <property type="evidence" value="ECO:0007669"/>
    <property type="project" value="UniProtKB-KW"/>
</dbReference>
<dbReference type="EC" id="6.3.4.4" evidence="6"/>
<keyword evidence="1 6" id="KW-0436">Ligase</keyword>
<evidence type="ECO:0000313" key="6">
    <source>
        <dbReference type="EMBL" id="EYD74951.1"/>
    </source>
</evidence>
<sequence>MSDVTELLGRAQRGHAGHARRAALVQAGVCDEPGIIHFLRGATTLCDVPAQQRVVNDRDRGTNALALALAWRHGSTGLGFGETIERQETGPRLVAADLWAPDLEGKLAAIRDGWMPRRLAVLGLDPEASPLRDVLTGRLDLLERFRLDCLRFTTAVALREDADLGTAGAVLFEGAQGLQLDMDYGVMPHCTRSNTGLKNMLAIAAEAGFTVIDALYVTRAYATRHGAGPLPHETPDATGAGRIGWAEIVDLTNAANPWQGVIRQAPLDLDLLHATIARDLALAEATGVRVSPGLGVTCLDQIRSHAEVVQGGAVEHLAPEVLPLRLSAATGLPLGLLSYGPTRVTIEVPARRATTICIDKALPLPVGGRRSAPADPCRHRQDMVHCWPEPGVPA</sequence>
<reference evidence="6 7" key="1">
    <citation type="submission" date="2013-02" db="EMBL/GenBank/DDBJ databases">
        <authorList>
            <person name="Fiebig A."/>
            <person name="Goeker M."/>
            <person name="Klenk H.-P.P."/>
        </authorList>
    </citation>
    <scope>NUCLEOTIDE SEQUENCE [LARGE SCALE GENOMIC DNA]</scope>
    <source>
        <strain evidence="6 7">DSM 19309</strain>
    </source>
</reference>
<dbReference type="OrthoDB" id="3959406at2"/>
<accession>A0A017HKS2</accession>
<dbReference type="SMART" id="SM00788">
    <property type="entry name" value="Adenylsucc_synt"/>
    <property type="match status" value="1"/>
</dbReference>
<dbReference type="AlphaFoldDB" id="A0A017HKS2"/>
<dbReference type="InterPro" id="IPR027417">
    <property type="entry name" value="P-loop_NTPase"/>
</dbReference>
<dbReference type="GO" id="GO:0004019">
    <property type="term" value="F:adenylosuccinate synthase activity"/>
    <property type="evidence" value="ECO:0007669"/>
    <property type="project" value="UniProtKB-EC"/>
</dbReference>
<dbReference type="STRING" id="442562.Rumeso_03463"/>
<comment type="caution">
    <text evidence="6">The sequence shown here is derived from an EMBL/GenBank/DDBJ whole genome shotgun (WGS) entry which is preliminary data.</text>
</comment>